<protein>
    <recommendedName>
        <fullName evidence="4">DUF4293 family protein</fullName>
    </recommendedName>
</protein>
<dbReference type="Proteomes" id="UP000315540">
    <property type="component" value="Unassembled WGS sequence"/>
</dbReference>
<reference evidence="2 3" key="1">
    <citation type="submission" date="2019-06" db="EMBL/GenBank/DDBJ databases">
        <authorList>
            <person name="Meng X."/>
        </authorList>
    </citation>
    <scope>NUCLEOTIDE SEQUENCE [LARGE SCALE GENOMIC DNA]</scope>
    <source>
        <strain evidence="2 3">M625</strain>
    </source>
</reference>
<evidence type="ECO:0000256" key="1">
    <source>
        <dbReference type="SAM" id="Phobius"/>
    </source>
</evidence>
<gene>
    <name evidence="2" type="ORF">FHK87_24080</name>
</gene>
<dbReference type="AlphaFoldDB" id="A0A504IZW2"/>
<evidence type="ECO:0000313" key="2">
    <source>
        <dbReference type="EMBL" id="TPN81682.1"/>
    </source>
</evidence>
<comment type="caution">
    <text evidence="2">The sequence shown here is derived from an EMBL/GenBank/DDBJ whole genome shotgun (WGS) entry which is preliminary data.</text>
</comment>
<evidence type="ECO:0000313" key="3">
    <source>
        <dbReference type="Proteomes" id="UP000315540"/>
    </source>
</evidence>
<feature type="transmembrane region" description="Helical" evidence="1">
    <location>
        <begin position="67"/>
        <end position="86"/>
    </location>
</feature>
<feature type="transmembrane region" description="Helical" evidence="1">
    <location>
        <begin position="41"/>
        <end position="60"/>
    </location>
</feature>
<dbReference type="OrthoDB" id="1189385at2"/>
<feature type="transmembrane region" description="Helical" evidence="1">
    <location>
        <begin position="7"/>
        <end position="29"/>
    </location>
</feature>
<keyword evidence="1" id="KW-0812">Transmembrane</keyword>
<proteinExistence type="predicted"/>
<dbReference type="EMBL" id="VFWZ01000010">
    <property type="protein sequence ID" value="TPN81682.1"/>
    <property type="molecule type" value="Genomic_DNA"/>
</dbReference>
<accession>A0A504IZW2</accession>
<keyword evidence="1" id="KW-1133">Transmembrane helix</keyword>
<evidence type="ECO:0008006" key="4">
    <source>
        <dbReference type="Google" id="ProtNLM"/>
    </source>
</evidence>
<keyword evidence="3" id="KW-1185">Reference proteome</keyword>
<keyword evidence="1" id="KW-0472">Membrane</keyword>
<feature type="transmembrane region" description="Helical" evidence="1">
    <location>
        <begin position="98"/>
        <end position="118"/>
    </location>
</feature>
<sequence length="130" mass="14522">MNILQKSLLANSIFSSASGILLIIFNRYIADLFGVSSTTAFWVTGIVLLFFAITIIIEIVKQRRLAIIWIIIQDILWVLASIILVITNPFSITKPGNYMISIIAFIVLCMAILQARALSQIKNARTNTIH</sequence>
<organism evidence="2 3">
    <name type="scientific">Aquimarina algicola</name>
    <dbReference type="NCBI Taxonomy" id="2589995"/>
    <lineage>
        <taxon>Bacteria</taxon>
        <taxon>Pseudomonadati</taxon>
        <taxon>Bacteroidota</taxon>
        <taxon>Flavobacteriia</taxon>
        <taxon>Flavobacteriales</taxon>
        <taxon>Flavobacteriaceae</taxon>
        <taxon>Aquimarina</taxon>
    </lineage>
</organism>
<name>A0A504IZW2_9FLAO</name>
<dbReference type="RefSeq" id="WP_140597444.1">
    <property type="nucleotide sequence ID" value="NZ_VFWZ01000010.1"/>
</dbReference>